<keyword evidence="5" id="KW-1185">Reference proteome</keyword>
<reference evidence="5" key="1">
    <citation type="submission" date="2016-11" db="EMBL/GenBank/DDBJ databases">
        <authorList>
            <person name="Varghese N."/>
            <person name="Submissions S."/>
        </authorList>
    </citation>
    <scope>NUCLEOTIDE SEQUENCE [LARGE SCALE GENOMIC DNA]</scope>
    <source>
        <strain evidence="5">DSM 22212</strain>
    </source>
</reference>
<dbReference type="PANTHER" id="PTHR48084">
    <property type="entry name" value="2-OXOGLUTARATE OXIDOREDUCTASE SUBUNIT KORB-RELATED"/>
    <property type="match status" value="1"/>
</dbReference>
<name>A0A1M6VUD8_9BACT</name>
<feature type="compositionally biased region" description="Pro residues" evidence="2">
    <location>
        <begin position="18"/>
        <end position="31"/>
    </location>
</feature>
<dbReference type="InterPro" id="IPR011766">
    <property type="entry name" value="TPP_enzyme_TPP-bd"/>
</dbReference>
<dbReference type="Pfam" id="PF02775">
    <property type="entry name" value="TPP_enzyme_C"/>
    <property type="match status" value="1"/>
</dbReference>
<dbReference type="PANTHER" id="PTHR48084:SF4">
    <property type="entry name" value="2-OXOGLUTARATE OXIDOREDUCTASE SUBUNIT KORB"/>
    <property type="match status" value="1"/>
</dbReference>
<sequence>MSDHKRPEENTPRGTRPAMPPSAKPAMPPRARPASARPAMPPTARPTGDGKPRLTRKDFASDQDVRWCPGCGDYAILATVQRLLPDLNVPRENIVFISGIGCSSRFPYYMNTYGMHSIHGRAPAIATGLKASRPELDVWIITGDGDALSIGGNHLIHILRRNLNVQILLFNNQIYGLTKGQYSPTSEEGKVTKSSPYGSIDHPFNPVALALGADATFVARSMDRDTKHLQAILRRAHDHRGAAFVEIYQNCNIFNDGAFFQFTERDTKPHRALFLEHGQPLIFDEGRKGIRLDGFQPEVIDLTDDRWSVNDCLVYDETNRELAHIMARIFFRPDLPQPFGVFYREERPTYEDLLHQQIKEVTARKGKGDLQALLQSGDTWVIEPEPAEESA</sequence>
<evidence type="ECO:0000313" key="4">
    <source>
        <dbReference type="EMBL" id="SHK84936.1"/>
    </source>
</evidence>
<keyword evidence="1" id="KW-0560">Oxidoreductase</keyword>
<gene>
    <name evidence="4" type="ORF">SAMN04488087_2113</name>
</gene>
<dbReference type="InterPro" id="IPR051457">
    <property type="entry name" value="2-oxoacid:Fd_oxidoreductase"/>
</dbReference>
<evidence type="ECO:0000256" key="2">
    <source>
        <dbReference type="SAM" id="MobiDB-lite"/>
    </source>
</evidence>
<dbReference type="InterPro" id="IPR029061">
    <property type="entry name" value="THDP-binding"/>
</dbReference>
<dbReference type="AlphaFoldDB" id="A0A1M6VUD8"/>
<dbReference type="GO" id="GO:0045333">
    <property type="term" value="P:cellular respiration"/>
    <property type="evidence" value="ECO:0007669"/>
    <property type="project" value="UniProtKB-ARBA"/>
</dbReference>
<accession>A0A1M6VUD8</accession>
<protein>
    <submittedName>
        <fullName evidence="4">2-oxoglutarate ferredoxin oxidoreductase subunit beta</fullName>
    </submittedName>
</protein>
<feature type="region of interest" description="Disordered" evidence="2">
    <location>
        <begin position="1"/>
        <end position="56"/>
    </location>
</feature>
<dbReference type="Gene3D" id="3.40.50.970">
    <property type="match status" value="1"/>
</dbReference>
<evidence type="ECO:0000313" key="5">
    <source>
        <dbReference type="Proteomes" id="UP000185812"/>
    </source>
</evidence>
<dbReference type="STRING" id="633813.SAMN04488087_2113"/>
<dbReference type="Proteomes" id="UP000185812">
    <property type="component" value="Unassembled WGS sequence"/>
</dbReference>
<evidence type="ECO:0000256" key="1">
    <source>
        <dbReference type="ARBA" id="ARBA00023002"/>
    </source>
</evidence>
<dbReference type="CDD" id="cd03375">
    <property type="entry name" value="TPP_OGFOR"/>
    <property type="match status" value="1"/>
</dbReference>
<feature type="compositionally biased region" description="Basic and acidic residues" evidence="2">
    <location>
        <begin position="1"/>
        <end position="11"/>
    </location>
</feature>
<dbReference type="GO" id="GO:0044281">
    <property type="term" value="P:small molecule metabolic process"/>
    <property type="evidence" value="ECO:0007669"/>
    <property type="project" value="UniProtKB-ARBA"/>
</dbReference>
<dbReference type="EMBL" id="FRAU01000007">
    <property type="protein sequence ID" value="SHK84936.1"/>
    <property type="molecule type" value="Genomic_DNA"/>
</dbReference>
<organism evidence="4 5">
    <name type="scientific">Rhodothermus profundi</name>
    <dbReference type="NCBI Taxonomy" id="633813"/>
    <lineage>
        <taxon>Bacteria</taxon>
        <taxon>Pseudomonadati</taxon>
        <taxon>Rhodothermota</taxon>
        <taxon>Rhodothermia</taxon>
        <taxon>Rhodothermales</taxon>
        <taxon>Rhodothermaceae</taxon>
        <taxon>Rhodothermus</taxon>
    </lineage>
</organism>
<proteinExistence type="predicted"/>
<evidence type="ECO:0000259" key="3">
    <source>
        <dbReference type="Pfam" id="PF02775"/>
    </source>
</evidence>
<dbReference type="SUPFAM" id="SSF52518">
    <property type="entry name" value="Thiamin diphosphate-binding fold (THDP-binding)"/>
    <property type="match status" value="1"/>
</dbReference>
<feature type="domain" description="Thiamine pyrophosphate enzyme TPP-binding" evidence="3">
    <location>
        <begin position="100"/>
        <end position="247"/>
    </location>
</feature>
<dbReference type="GO" id="GO:0030976">
    <property type="term" value="F:thiamine pyrophosphate binding"/>
    <property type="evidence" value="ECO:0007669"/>
    <property type="project" value="InterPro"/>
</dbReference>
<dbReference type="GO" id="GO:0016625">
    <property type="term" value="F:oxidoreductase activity, acting on the aldehyde or oxo group of donors, iron-sulfur protein as acceptor"/>
    <property type="evidence" value="ECO:0007669"/>
    <property type="project" value="UniProtKB-ARBA"/>
</dbReference>